<dbReference type="Gene3D" id="3.40.50.10320">
    <property type="entry name" value="LmbE-like"/>
    <property type="match status" value="1"/>
</dbReference>
<dbReference type="AlphaFoldDB" id="A0AAU9E866"/>
<organism evidence="1 2">
    <name type="scientific">Helicovermis profundi</name>
    <dbReference type="NCBI Taxonomy" id="3065157"/>
    <lineage>
        <taxon>Bacteria</taxon>
        <taxon>Bacillati</taxon>
        <taxon>Bacillota</taxon>
        <taxon>Clostridia</taxon>
        <taxon>Helicovermis</taxon>
    </lineage>
</organism>
<dbReference type="Pfam" id="PF02585">
    <property type="entry name" value="PIG-L"/>
    <property type="match status" value="1"/>
</dbReference>
<evidence type="ECO:0000313" key="1">
    <source>
        <dbReference type="EMBL" id="BEP30345.1"/>
    </source>
</evidence>
<protein>
    <submittedName>
        <fullName evidence="1">PIG-L family deacetylase</fullName>
    </submittedName>
</protein>
<accession>A0AAU9E866</accession>
<evidence type="ECO:0000313" key="2">
    <source>
        <dbReference type="Proteomes" id="UP001321786"/>
    </source>
</evidence>
<reference evidence="1 2" key="1">
    <citation type="submission" date="2023-08" db="EMBL/GenBank/DDBJ databases">
        <title>Helicovermis profunda gen. nov., sp. nov., a novel mesophilic, fermentative bacterium within the Bacillota from a deep-sea hydrothermal vent chimney.</title>
        <authorList>
            <person name="Miyazaki U."/>
            <person name="Mizutani D."/>
            <person name="Hashimoto Y."/>
            <person name="Tame A."/>
            <person name="Sawayama S."/>
            <person name="Miyazaki J."/>
            <person name="Takai K."/>
            <person name="Nakagawa S."/>
        </authorList>
    </citation>
    <scope>NUCLEOTIDE SEQUENCE [LARGE SCALE GENOMIC DNA]</scope>
    <source>
        <strain evidence="1 2">S502</strain>
    </source>
</reference>
<dbReference type="SUPFAM" id="SSF102588">
    <property type="entry name" value="LmbE-like"/>
    <property type="match status" value="1"/>
</dbReference>
<keyword evidence="2" id="KW-1185">Reference proteome</keyword>
<proteinExistence type="predicted"/>
<dbReference type="RefSeq" id="WP_338535936.1">
    <property type="nucleotide sequence ID" value="NZ_AP028654.1"/>
</dbReference>
<name>A0AAU9E866_9FIRM</name>
<sequence>MNKTAVVITPHPDDETLGCGGTLLVLKNIGYKINWLIVTNIFEEFGFSKEKIESRNNEIDLVSKRYGFDIVKKIGIPTSRVDEISKGKLVSEISNAFNEIKPNIIFAPFYNDVHTDHKAIAEATLSCTKWFRYSYIEKVLYYETISETDFNIDSTAKRFNPNVYIDISQYLDEKLSIMKIYESEIGEFPFPRSEKAIRSLAYLRGSQCGSDAAEAFELLRANIKL</sequence>
<dbReference type="KEGG" id="hprf:HLPR_26760"/>
<dbReference type="Proteomes" id="UP001321786">
    <property type="component" value="Chromosome"/>
</dbReference>
<dbReference type="EMBL" id="AP028654">
    <property type="protein sequence ID" value="BEP30345.1"/>
    <property type="molecule type" value="Genomic_DNA"/>
</dbReference>
<dbReference type="InterPro" id="IPR024078">
    <property type="entry name" value="LmbE-like_dom_sf"/>
</dbReference>
<dbReference type="InterPro" id="IPR003737">
    <property type="entry name" value="GlcNAc_PI_deacetylase-related"/>
</dbReference>
<gene>
    <name evidence="1" type="ORF">HLPR_26760</name>
</gene>